<feature type="region of interest" description="Disordered" evidence="1">
    <location>
        <begin position="1"/>
        <end position="68"/>
    </location>
</feature>
<comment type="caution">
    <text evidence="3">The sequence shown here is derived from an EMBL/GenBank/DDBJ whole genome shotgun (WGS) entry which is preliminary data.</text>
</comment>
<accession>A0A074S0T0</accession>
<evidence type="ECO:0000313" key="3">
    <source>
        <dbReference type="EMBL" id="KEP50523.1"/>
    </source>
</evidence>
<evidence type="ECO:0000256" key="1">
    <source>
        <dbReference type="SAM" id="MobiDB-lite"/>
    </source>
</evidence>
<feature type="compositionally biased region" description="Polar residues" evidence="1">
    <location>
        <begin position="57"/>
        <end position="66"/>
    </location>
</feature>
<dbReference type="AlphaFoldDB" id="A0A074S0T0"/>
<dbReference type="SUPFAM" id="SSF81383">
    <property type="entry name" value="F-box domain"/>
    <property type="match status" value="1"/>
</dbReference>
<evidence type="ECO:0000259" key="2">
    <source>
        <dbReference type="PROSITE" id="PS50181"/>
    </source>
</evidence>
<feature type="region of interest" description="Disordered" evidence="1">
    <location>
        <begin position="379"/>
        <end position="406"/>
    </location>
</feature>
<dbReference type="InterPro" id="IPR036047">
    <property type="entry name" value="F-box-like_dom_sf"/>
</dbReference>
<organism evidence="3 4">
    <name type="scientific">Rhizoctonia solani 123E</name>
    <dbReference type="NCBI Taxonomy" id="1423351"/>
    <lineage>
        <taxon>Eukaryota</taxon>
        <taxon>Fungi</taxon>
        <taxon>Dikarya</taxon>
        <taxon>Basidiomycota</taxon>
        <taxon>Agaricomycotina</taxon>
        <taxon>Agaricomycetes</taxon>
        <taxon>Cantharellales</taxon>
        <taxon>Ceratobasidiaceae</taxon>
        <taxon>Rhizoctonia</taxon>
    </lineage>
</organism>
<dbReference type="HOGENOM" id="CLU_010790_1_0_1"/>
<feature type="compositionally biased region" description="Polar residues" evidence="1">
    <location>
        <begin position="1"/>
        <end position="10"/>
    </location>
</feature>
<proteinExistence type="predicted"/>
<dbReference type="PROSITE" id="PS50181">
    <property type="entry name" value="FBOX"/>
    <property type="match status" value="1"/>
</dbReference>
<dbReference type="STRING" id="1423351.A0A074S0T0"/>
<gene>
    <name evidence="3" type="ORF">V565_078580</name>
</gene>
<sequence>MKTRQQTRTSAPAEMGTVNEGTVGGSESVMSSEEDHASVRSFSPTPPPPPRKKREQANSAKTTKQNHLARRMQGKLAGVLGLPLEIFTEITRYLFPIDIISLSRSTKFFRALLLQRSAAHIWRTALQNVSGLPPCPKDLCEPQYAALLFTKYCSSCGETAIRSMDPYLNVRLCNACREEQLEYVTEIKPQSLGRLIYQSSISIIKSGRNQANTCLRTEKKEIEGIWADICAGKAQSDKDTIRWIKEMANACKERQKYARTLAHHIENTIDSRSKELGYLKDQRRQEIKRRLEENGWEERDWQFPWRQAREWTNLVEAPKLLTDRVWQKLYPQLVPLLETNRRVHTAELKALQRSQRKRRLHNLLINIKNQSSLLSMDSNVVTGTNSQPHSASASPDDAATGNENTSSSIVHTSEFTLRAPFPSIIDALKFPIISDLLDEDIDADTLENKFEGSRTDIEQVILDWCLGIEERFVTILDPSTCESENSVSKSTVPILEFQFTPPPDSNFPNKLRPYTQLLLRADSVFRMDNNDLCPPPLYYPDLFSVFQDKSPGYFSTRPPSRSPYSGRPKLGYPWHPSHVVPYPEGVVVAKALLHQLGRPNAAQFELQALGARFSCGPCGEKWQMTWNELVQHYAEAQIHALEADRAQTSTTYINSHSLKVTEKAKGKGKPLVILHSRDESGAILAGISKRQKLMQCNLCNEFDIQFYAPRDAMLKHVRAVHAIKTPQANHYSRTPDSQMHIKIHDPDTHTYDTGSDYSESPRDTEYYVVHFGTMGRWMDWTPLRLCDMGWGTDRIYETDTSWDSDEE</sequence>
<dbReference type="OrthoDB" id="2322499at2759"/>
<evidence type="ECO:0000313" key="4">
    <source>
        <dbReference type="Proteomes" id="UP000027456"/>
    </source>
</evidence>
<dbReference type="InterPro" id="IPR001810">
    <property type="entry name" value="F-box_dom"/>
</dbReference>
<feature type="domain" description="F-box" evidence="2">
    <location>
        <begin position="76"/>
        <end position="125"/>
    </location>
</feature>
<feature type="compositionally biased region" description="Low complexity" evidence="1">
    <location>
        <begin position="386"/>
        <end position="399"/>
    </location>
</feature>
<dbReference type="Proteomes" id="UP000027456">
    <property type="component" value="Unassembled WGS sequence"/>
</dbReference>
<protein>
    <recommendedName>
        <fullName evidence="2">F-box domain-containing protein</fullName>
    </recommendedName>
</protein>
<dbReference type="EMBL" id="AZST01000246">
    <property type="protein sequence ID" value="KEP50523.1"/>
    <property type="molecule type" value="Genomic_DNA"/>
</dbReference>
<reference evidence="3 4" key="1">
    <citation type="submission" date="2013-12" db="EMBL/GenBank/DDBJ databases">
        <authorList>
            <person name="Cubeta M."/>
            <person name="Pakala S."/>
            <person name="Fedorova N."/>
            <person name="Thomas E."/>
            <person name="Dean R."/>
            <person name="Jabaji S."/>
            <person name="Neate S."/>
            <person name="Toda T."/>
            <person name="Tavantzis S."/>
            <person name="Vilgalys R."/>
            <person name="Bharathan N."/>
            <person name="Pakala S."/>
            <person name="Losada L.S."/>
            <person name="Zafar N."/>
            <person name="Nierman W."/>
        </authorList>
    </citation>
    <scope>NUCLEOTIDE SEQUENCE [LARGE SCALE GENOMIC DNA]</scope>
    <source>
        <strain evidence="3 4">123E</strain>
    </source>
</reference>
<keyword evidence="4" id="KW-1185">Reference proteome</keyword>
<name>A0A074S0T0_9AGAM</name>